<dbReference type="InterPro" id="IPR041464">
    <property type="entry name" value="TubC_N"/>
</dbReference>
<comment type="caution">
    <text evidence="3">The sequence shown here is derived from an EMBL/GenBank/DDBJ whole genome shotgun (WGS) entry which is preliminary data.</text>
</comment>
<evidence type="ECO:0000259" key="1">
    <source>
        <dbReference type="Pfam" id="PF00975"/>
    </source>
</evidence>
<dbReference type="Pfam" id="PF00975">
    <property type="entry name" value="Thioesterase"/>
    <property type="match status" value="1"/>
</dbReference>
<dbReference type="Proteomes" id="UP001413721">
    <property type="component" value="Unassembled WGS sequence"/>
</dbReference>
<proteinExistence type="predicted"/>
<sequence length="350" mass="38579">MTTSTQTGPDELLALLSARGVELWLDGDRLRFRAPAGVMTDDLRAMLRGAGPALRDRLKQPVTAPGAVTASQAVVDDRCLMLLAKGTLPALFCMHSVSGGATYYRGLALEAGTADAVPALYGLCAEGFDLSRPPRTRIEDMAEGYIRQIRLVQPHGPYRLCGFSMGGLIAHEVATQLEAAGERIDFLGVFDTRLDELRHQRDGVDRAAQVHWLTFINICAGAVPPELHDPDHYFWQLDRSRKLELILAAAKVHNTRRFPSQADQAYIEQAYAFYDTMETAASIYRPAPVRSDLTYFQVMEAPDPRAAEDWAALTRGRFRLVRATGSHFSLFGDAANARALGRQMMELLSA</sequence>
<dbReference type="InterPro" id="IPR029058">
    <property type="entry name" value="AB_hydrolase_fold"/>
</dbReference>
<dbReference type="Gene3D" id="3.40.50.1820">
    <property type="entry name" value="alpha/beta hydrolase"/>
    <property type="match status" value="1"/>
</dbReference>
<feature type="domain" description="Thioesterase" evidence="1">
    <location>
        <begin position="90"/>
        <end position="332"/>
    </location>
</feature>
<keyword evidence="4" id="KW-1185">Reference proteome</keyword>
<dbReference type="SUPFAM" id="SSF53474">
    <property type="entry name" value="alpha/beta-Hydrolases"/>
    <property type="match status" value="1"/>
</dbReference>
<evidence type="ECO:0000259" key="2">
    <source>
        <dbReference type="Pfam" id="PF18563"/>
    </source>
</evidence>
<dbReference type="Gene3D" id="1.10.10.1830">
    <property type="entry name" value="Non-ribosomal peptide synthase, adenylation domain"/>
    <property type="match status" value="1"/>
</dbReference>
<evidence type="ECO:0000313" key="4">
    <source>
        <dbReference type="Proteomes" id="UP001413721"/>
    </source>
</evidence>
<dbReference type="RefSeq" id="WP_345937725.1">
    <property type="nucleotide sequence ID" value="NZ_JBBKTW010000005.1"/>
</dbReference>
<evidence type="ECO:0000313" key="3">
    <source>
        <dbReference type="EMBL" id="MEN2989763.1"/>
    </source>
</evidence>
<reference evidence="3 4" key="1">
    <citation type="submission" date="2024-03" db="EMBL/GenBank/DDBJ databases">
        <title>High-quality draft genome sequencing of Tistrella sp. BH-R2-4.</title>
        <authorList>
            <person name="Dong C."/>
        </authorList>
    </citation>
    <scope>NUCLEOTIDE SEQUENCE [LARGE SCALE GENOMIC DNA]</scope>
    <source>
        <strain evidence="3 4">BH-R2-4</strain>
    </source>
</reference>
<dbReference type="InterPro" id="IPR044894">
    <property type="entry name" value="TubC_N_sf"/>
</dbReference>
<gene>
    <name evidence="3" type="ORF">WG926_15710</name>
</gene>
<accession>A0ABU9YLS8</accession>
<organism evidence="3 4">
    <name type="scientific">Tistrella arctica</name>
    <dbReference type="NCBI Taxonomy" id="3133430"/>
    <lineage>
        <taxon>Bacteria</taxon>
        <taxon>Pseudomonadati</taxon>
        <taxon>Pseudomonadota</taxon>
        <taxon>Alphaproteobacteria</taxon>
        <taxon>Geminicoccales</taxon>
        <taxon>Geminicoccaceae</taxon>
        <taxon>Tistrella</taxon>
    </lineage>
</organism>
<protein>
    <submittedName>
        <fullName evidence="3">Thioesterase domain-containing protein</fullName>
    </submittedName>
</protein>
<name>A0ABU9YLS8_9PROT</name>
<dbReference type="EMBL" id="JBBKTW010000005">
    <property type="protein sequence ID" value="MEN2989763.1"/>
    <property type="molecule type" value="Genomic_DNA"/>
</dbReference>
<feature type="domain" description="TubC N-terminal docking" evidence="2">
    <location>
        <begin position="10"/>
        <end position="48"/>
    </location>
</feature>
<dbReference type="InterPro" id="IPR001031">
    <property type="entry name" value="Thioesterase"/>
</dbReference>
<dbReference type="Pfam" id="PF18563">
    <property type="entry name" value="TubC_N"/>
    <property type="match status" value="1"/>
</dbReference>